<dbReference type="InterPro" id="IPR010719">
    <property type="entry name" value="MnmM_MeTrfase"/>
</dbReference>
<dbReference type="EMBL" id="AZEB01000001">
    <property type="protein sequence ID" value="KRL23583.1"/>
    <property type="molecule type" value="Genomic_DNA"/>
</dbReference>
<evidence type="ECO:0000313" key="2">
    <source>
        <dbReference type="Proteomes" id="UP000051439"/>
    </source>
</evidence>
<name>A0A0R1NU67_9LACO</name>
<dbReference type="Pfam" id="PF06962">
    <property type="entry name" value="rRNA_methylase"/>
    <property type="match status" value="1"/>
</dbReference>
<dbReference type="PANTHER" id="PTHR35276:SF1">
    <property type="entry name" value="TRNA (MNM(5)S(2)U34)-METHYLTRANSFERASE, CHLOROPLASTIC"/>
    <property type="match status" value="1"/>
</dbReference>
<dbReference type="GO" id="GO:0032259">
    <property type="term" value="P:methylation"/>
    <property type="evidence" value="ECO:0007669"/>
    <property type="project" value="UniProtKB-KW"/>
</dbReference>
<dbReference type="PANTHER" id="PTHR35276">
    <property type="entry name" value="S-ADENOSYL-L-METHIONINE-DEPENDENT METHYLTRANSFERASES SUPERFAMILY PROTEIN"/>
    <property type="match status" value="1"/>
</dbReference>
<keyword evidence="2" id="KW-1185">Reference proteome</keyword>
<dbReference type="AlphaFoldDB" id="A0A0R1NU67"/>
<dbReference type="InterPro" id="IPR029063">
    <property type="entry name" value="SAM-dependent_MTases_sf"/>
</dbReference>
<dbReference type="PATRIC" id="fig|1423766.4.peg.311"/>
<dbReference type="Proteomes" id="UP000051439">
    <property type="component" value="Unassembled WGS sequence"/>
</dbReference>
<reference evidence="1 2" key="1">
    <citation type="journal article" date="2015" name="Genome Announc.">
        <title>Expanding the biotechnology potential of lactobacilli through comparative genomics of 213 strains and associated genera.</title>
        <authorList>
            <person name="Sun Z."/>
            <person name="Harris H.M."/>
            <person name="McCann A."/>
            <person name="Guo C."/>
            <person name="Argimon S."/>
            <person name="Zhang W."/>
            <person name="Yang X."/>
            <person name="Jeffery I.B."/>
            <person name="Cooney J.C."/>
            <person name="Kagawa T.F."/>
            <person name="Liu W."/>
            <person name="Song Y."/>
            <person name="Salvetti E."/>
            <person name="Wrobel A."/>
            <person name="Rasinkangas P."/>
            <person name="Parkhill J."/>
            <person name="Rea M.C."/>
            <person name="O'Sullivan O."/>
            <person name="Ritari J."/>
            <person name="Douillard F.P."/>
            <person name="Paul Ross R."/>
            <person name="Yang R."/>
            <person name="Briner A.E."/>
            <person name="Felis G.E."/>
            <person name="de Vos W.M."/>
            <person name="Barrangou R."/>
            <person name="Klaenhammer T.R."/>
            <person name="Caufield P.W."/>
            <person name="Cui Y."/>
            <person name="Zhang H."/>
            <person name="O'Toole P.W."/>
        </authorList>
    </citation>
    <scope>NUCLEOTIDE SEQUENCE [LARGE SCALE GENOMIC DNA]</scope>
    <source>
        <strain evidence="1 2">DSM 19906</strain>
    </source>
</reference>
<evidence type="ECO:0000313" key="1">
    <source>
        <dbReference type="EMBL" id="KRL23583.1"/>
    </source>
</evidence>
<comment type="caution">
    <text evidence="1">The sequence shown here is derived from an EMBL/GenBank/DDBJ whole genome shotgun (WGS) entry which is preliminary data.</text>
</comment>
<dbReference type="SUPFAM" id="SSF53335">
    <property type="entry name" value="S-adenosyl-L-methionine-dependent methyltransferases"/>
    <property type="match status" value="1"/>
</dbReference>
<accession>A0A0R1NU67</accession>
<dbReference type="Gene3D" id="3.40.50.150">
    <property type="entry name" value="Vaccinia Virus protein VP39"/>
    <property type="match status" value="1"/>
</dbReference>
<keyword evidence="1" id="KW-0489">Methyltransferase</keyword>
<organism evidence="1 2">
    <name type="scientific">Lentilactobacillus kisonensis DSM 19906 = JCM 15041</name>
    <dbReference type="NCBI Taxonomy" id="1423766"/>
    <lineage>
        <taxon>Bacteria</taxon>
        <taxon>Bacillati</taxon>
        <taxon>Bacillota</taxon>
        <taxon>Bacilli</taxon>
        <taxon>Lactobacillales</taxon>
        <taxon>Lactobacillaceae</taxon>
        <taxon>Lentilactobacillus</taxon>
    </lineage>
</organism>
<dbReference type="RefSeq" id="WP_008858435.1">
    <property type="nucleotide sequence ID" value="NZ_AZEB01000001.1"/>
</dbReference>
<dbReference type="GO" id="GO:0008168">
    <property type="term" value="F:methyltransferase activity"/>
    <property type="evidence" value="ECO:0007669"/>
    <property type="project" value="UniProtKB-KW"/>
</dbReference>
<gene>
    <name evidence="1" type="ORF">FC98_GL000312</name>
</gene>
<sequence length="191" mass="21460">MKQLPSALEFSHQLFTERVKSGDTVVDCTVGNGHDTLFLANLVGPQGTIYGFDIQASAIKNTRRLLANNHVNLENVYLYNLSHSLVDEILPYETTIAGAIFNLGYLPGGDKTIVTYSETTIKAIQGCLSRLCKNGIVVLVIYYGHPGGEKEKKDVLEFGKHLDQKRYNVLTYKFINQQHWPPFVMVIQRID</sequence>
<protein>
    <submittedName>
        <fullName evidence="1">rRNA methylase</fullName>
    </submittedName>
</protein>
<keyword evidence="1" id="KW-0808">Transferase</keyword>
<proteinExistence type="predicted"/>